<evidence type="ECO:0000259" key="3">
    <source>
        <dbReference type="Pfam" id="PF00174"/>
    </source>
</evidence>
<feature type="domain" description="Oxidoreductase molybdopterin-binding" evidence="3">
    <location>
        <begin position="277"/>
        <end position="427"/>
    </location>
</feature>
<sequence>MTARARTVWAAVVGIVAAAAALASTELLALLLAPASSPVLAVGALAIDLAPPWLKDLMIALFGINDKLVLLLIVGLLVAVLAVIAGLLERRRPPWGAVTVGVVGMVALVAVLTRAEATGLWAVPTAVGFVVGVLVLRLLTARLQVWAEAPAAPPVATTAAPVASASGRSQGPFAPGVTATAAPPARTSPASRTPADVGRRGFLGMLTATAVGAAVVGLGSRAIASATAMAQRARDAIVLPAAATPAAPLANGTALDVPGITPLVTPNADFYRIDTALQVPAIDASQWRLRVTGLVEQEIEIGWDELAAMPLQESYVTLMCVSNEVGGDLTGNALWLGHPIRDVLAMARPLPEADMVLSRSQDGWTASTPLDVLTDPDRDALLAIGMNGEPLPLEHGFPVRMVVPGLYGFVSATKWVVELKVTRFDADLAYWSTRGWSERGPVKTHSRIDVPRSFSSVGQGTVAVAGIAWAQHTGIERVEVRVDGGPWAPARLADAISIDTWRQWVYEWEATPGSHMLEVRATDTAGMTQRSQQVPVAPDGAEGYHGVVVQVA</sequence>
<keyword evidence="2" id="KW-0472">Membrane</keyword>
<keyword evidence="2" id="KW-1133">Transmembrane helix</keyword>
<keyword evidence="5" id="KW-1185">Reference proteome</keyword>
<dbReference type="Pfam" id="PF00174">
    <property type="entry name" value="Oxidored_molyb"/>
    <property type="match status" value="1"/>
</dbReference>
<dbReference type="RefSeq" id="WP_267781587.1">
    <property type="nucleotide sequence ID" value="NZ_CP113089.1"/>
</dbReference>
<dbReference type="Gene3D" id="2.60.40.650">
    <property type="match status" value="1"/>
</dbReference>
<dbReference type="Gene3D" id="3.90.420.10">
    <property type="entry name" value="Oxidoreductase, molybdopterin-binding domain"/>
    <property type="match status" value="1"/>
</dbReference>
<accession>A0A9E8MN58</accession>
<dbReference type="SUPFAM" id="SSF56524">
    <property type="entry name" value="Oxidoreductase molybdopterin-binding domain"/>
    <property type="match status" value="1"/>
</dbReference>
<dbReference type="GO" id="GO:0020037">
    <property type="term" value="F:heme binding"/>
    <property type="evidence" value="ECO:0007669"/>
    <property type="project" value="TreeGrafter"/>
</dbReference>
<dbReference type="KEGG" id="mdb:OVN18_01895"/>
<dbReference type="AlphaFoldDB" id="A0A9E8MN58"/>
<organism evidence="4 5">
    <name type="scientific">Microcella daejeonensis</name>
    <dbReference type="NCBI Taxonomy" id="2994971"/>
    <lineage>
        <taxon>Bacteria</taxon>
        <taxon>Bacillati</taxon>
        <taxon>Actinomycetota</taxon>
        <taxon>Actinomycetes</taxon>
        <taxon>Micrococcales</taxon>
        <taxon>Microbacteriaceae</taxon>
        <taxon>Microcella</taxon>
    </lineage>
</organism>
<dbReference type="GO" id="GO:0043546">
    <property type="term" value="F:molybdopterin cofactor binding"/>
    <property type="evidence" value="ECO:0007669"/>
    <property type="project" value="TreeGrafter"/>
</dbReference>
<dbReference type="Proteomes" id="UP001164706">
    <property type="component" value="Chromosome"/>
</dbReference>
<dbReference type="PANTHER" id="PTHR19372">
    <property type="entry name" value="SULFITE REDUCTASE"/>
    <property type="match status" value="1"/>
</dbReference>
<name>A0A9E8MN58_9MICO</name>
<protein>
    <submittedName>
        <fullName evidence="4">Molybdopterin-dependent oxidoreductase</fullName>
    </submittedName>
</protein>
<dbReference type="EMBL" id="CP113089">
    <property type="protein sequence ID" value="WAB81796.1"/>
    <property type="molecule type" value="Genomic_DNA"/>
</dbReference>
<evidence type="ECO:0000256" key="1">
    <source>
        <dbReference type="SAM" id="MobiDB-lite"/>
    </source>
</evidence>
<feature type="region of interest" description="Disordered" evidence="1">
    <location>
        <begin position="166"/>
        <end position="194"/>
    </location>
</feature>
<feature type="transmembrane region" description="Helical" evidence="2">
    <location>
        <begin position="119"/>
        <end position="139"/>
    </location>
</feature>
<feature type="transmembrane region" description="Helical" evidence="2">
    <location>
        <begin position="95"/>
        <end position="113"/>
    </location>
</feature>
<gene>
    <name evidence="4" type="ORF">OVN18_01895</name>
</gene>
<dbReference type="SUPFAM" id="SSF81296">
    <property type="entry name" value="E set domains"/>
    <property type="match status" value="1"/>
</dbReference>
<dbReference type="InterPro" id="IPR000572">
    <property type="entry name" value="OxRdtase_Mopterin-bd_dom"/>
</dbReference>
<evidence type="ECO:0000313" key="5">
    <source>
        <dbReference type="Proteomes" id="UP001164706"/>
    </source>
</evidence>
<dbReference type="InterPro" id="IPR014756">
    <property type="entry name" value="Ig_E-set"/>
</dbReference>
<dbReference type="GO" id="GO:0006790">
    <property type="term" value="P:sulfur compound metabolic process"/>
    <property type="evidence" value="ECO:0007669"/>
    <property type="project" value="TreeGrafter"/>
</dbReference>
<dbReference type="InterPro" id="IPR036374">
    <property type="entry name" value="OxRdtase_Mopterin-bd_sf"/>
</dbReference>
<feature type="transmembrane region" description="Helical" evidence="2">
    <location>
        <begin position="68"/>
        <end position="88"/>
    </location>
</feature>
<dbReference type="PANTHER" id="PTHR19372:SF7">
    <property type="entry name" value="SULFITE OXIDASE, MITOCHONDRIAL"/>
    <property type="match status" value="1"/>
</dbReference>
<reference evidence="4" key="1">
    <citation type="submission" date="2022-11" db="EMBL/GenBank/DDBJ databases">
        <title>Description of Microcella daejonensis nov. sp, isolated from riverside soil.</title>
        <authorList>
            <person name="Molina K.M."/>
            <person name="Kim S.B."/>
        </authorList>
    </citation>
    <scope>NUCLEOTIDE SEQUENCE</scope>
    <source>
        <strain evidence="4">MMS21-STM12</strain>
    </source>
</reference>
<evidence type="ECO:0000313" key="4">
    <source>
        <dbReference type="EMBL" id="WAB81796.1"/>
    </source>
</evidence>
<dbReference type="GO" id="GO:0008482">
    <property type="term" value="F:sulfite oxidase activity"/>
    <property type="evidence" value="ECO:0007669"/>
    <property type="project" value="TreeGrafter"/>
</dbReference>
<keyword evidence="2" id="KW-0812">Transmembrane</keyword>
<evidence type="ECO:0000256" key="2">
    <source>
        <dbReference type="SAM" id="Phobius"/>
    </source>
</evidence>
<proteinExistence type="predicted"/>
<feature type="transmembrane region" description="Helical" evidence="2">
    <location>
        <begin position="202"/>
        <end position="224"/>
    </location>
</feature>
<feature type="compositionally biased region" description="Low complexity" evidence="1">
    <location>
        <begin position="178"/>
        <end position="194"/>
    </location>
</feature>